<sequence length="1106" mass="126890">MVNHIGPSTIKMAEPKLTMANYGDHELFGPRIETNKLIQSLKTGNDSECILFPINTFESKEQYRLKDLIYTDKRLSQMVQGLDIEHALPIQRYSWPKIDKSSFPNLFVSAEATGKTYAILMYAVAKCLAVARISEVEEVLNGCSACYVTSTGPANPDDYISHPKYLIVCSSQDNVELVHRTIDHMKEKIYDERVTSSKRRSLTPISRALKLDHDNDKLAQRCIEADILISSPQVLIKALELGYINFAKFKKIFFDDLDIALQLQNSYIRELIKIYLIQTQAQTNSDNASTNASCQMHLFSRKWTDLVKQFLSSIFPQRTILFGSVAEAAVYSNVRFEVECCETNKLDKISVISNLLKQPLSDRSTMRDKAAIVCKTDEEAELVSSKLNNKGIKVKLIKEAEEETFCSAPPRGRSSSRRNINDMIFVISDPALEFEVEFSPRRRPLNDFMHLIHASLPDDMLTFDQRFRLLYVNIQDGKSGMTSTVIVDANSSFRMARQIYDLASRSPVTLKSTKCLLRSLIPNHGNQICWRWATTGLCRLEKLSRNDRFGSYCSDRHVIDRPAGTNGKSDNMNRHGWPESGMVKISITHIISPSEFYFLFEAYKTKDDGKWVKFKSSGTEYMKIVQHELNSLRNVQIRSIPLNRIVKGMIYGVYFPQEARVDRVLILDEPKHEGAHSMVNKDLEYSKQIPVFKVDHGVCLDVYIKNLIELPEALAKIPGQCHRGFHLGYKPPDNEPNWLYKSKKHFYDIVCVNQVQQITAWIRLNCEGCIWFEGMLVSRKLTNIDSNDTWTVDPYEEMRNLKLAEPINTEPPVLPASIRLETLCRWNHAKLIEAGQYAFIRRDLTSSDIFLLIVHQNLDVIVRQSTYNKQLIELEQQFVDEFKSGKLLPQEYLATGVYCIAKIEGDPSSSSEPCLNRVKILWIQAQEGENDNIESPNSAREASIFVECLDHGDKFWVTKSKLYQASIAHLKKLPFQAIKCKLANLNKDLLSNDNHKVRNQLMNKLYDFARDETNVNLVLKCKLREDGRIYLYVPNKDQTCYEPLYKLVRDHLQLELHDKLDDVCQETIKPDPDVNESDGRSFVVDLCKLRLLREIVVEELNEAQSK</sequence>
<proteinExistence type="predicted"/>
<keyword evidence="4" id="KW-0378">Hydrolase</keyword>
<evidence type="ECO:0000256" key="2">
    <source>
        <dbReference type="ARBA" id="ARBA00022737"/>
    </source>
</evidence>
<dbReference type="InterPro" id="IPR002999">
    <property type="entry name" value="Tudor"/>
</dbReference>
<feature type="domain" description="Tudor" evidence="8">
    <location>
        <begin position="939"/>
        <end position="984"/>
    </location>
</feature>
<evidence type="ECO:0000313" key="9">
    <source>
        <dbReference type="EMBL" id="MDE50423.1"/>
    </source>
</evidence>
<dbReference type="PANTHER" id="PTHR22655:SF2">
    <property type="entry name" value="ATP-DEPENDENT RNA HELICASE TDRD12-RELATED"/>
    <property type="match status" value="1"/>
</dbReference>
<evidence type="ECO:0000256" key="3">
    <source>
        <dbReference type="ARBA" id="ARBA00022741"/>
    </source>
</evidence>
<dbReference type="Gene3D" id="3.40.50.300">
    <property type="entry name" value="P-loop containing nucleotide triphosphate hydrolases"/>
    <property type="match status" value="1"/>
</dbReference>
<keyword evidence="3" id="KW-0547">Nucleotide-binding</keyword>
<dbReference type="GO" id="GO:0005524">
    <property type="term" value="F:ATP binding"/>
    <property type="evidence" value="ECO:0007669"/>
    <property type="project" value="UniProtKB-KW"/>
</dbReference>
<dbReference type="EC" id="3.6.4.13" evidence="1"/>
<evidence type="ECO:0000256" key="6">
    <source>
        <dbReference type="ARBA" id="ARBA00022840"/>
    </source>
</evidence>
<keyword evidence="2" id="KW-0677">Repeat</keyword>
<evidence type="ECO:0000256" key="5">
    <source>
        <dbReference type="ARBA" id="ARBA00022806"/>
    </source>
</evidence>
<comment type="catalytic activity">
    <reaction evidence="7">
        <text>ATP + H2O = ADP + phosphate + H(+)</text>
        <dbReference type="Rhea" id="RHEA:13065"/>
        <dbReference type="ChEBI" id="CHEBI:15377"/>
        <dbReference type="ChEBI" id="CHEBI:15378"/>
        <dbReference type="ChEBI" id="CHEBI:30616"/>
        <dbReference type="ChEBI" id="CHEBI:43474"/>
        <dbReference type="ChEBI" id="CHEBI:456216"/>
        <dbReference type="EC" id="3.6.4.13"/>
    </reaction>
</comment>
<dbReference type="SUPFAM" id="SSF52540">
    <property type="entry name" value="P-loop containing nucleoside triphosphate hydrolases"/>
    <property type="match status" value="1"/>
</dbReference>
<dbReference type="Pfam" id="PF00567">
    <property type="entry name" value="TUDOR"/>
    <property type="match status" value="1"/>
</dbReference>
<dbReference type="Gene3D" id="2.30.30.140">
    <property type="match status" value="1"/>
</dbReference>
<dbReference type="GO" id="GO:0016787">
    <property type="term" value="F:hydrolase activity"/>
    <property type="evidence" value="ECO:0007669"/>
    <property type="project" value="UniProtKB-KW"/>
</dbReference>
<reference evidence="9" key="1">
    <citation type="submission" date="2018-10" db="EMBL/GenBank/DDBJ databases">
        <title>Transcriptome assembly of Aceria tosichella (Wheat curl mite) Type 2.</title>
        <authorList>
            <person name="Scully E.D."/>
            <person name="Geib S.M."/>
            <person name="Palmer N.A."/>
            <person name="Gupta A.K."/>
            <person name="Sarath G."/>
            <person name="Tatineni S."/>
        </authorList>
    </citation>
    <scope>NUCLEOTIDE SEQUENCE</scope>
    <source>
        <strain evidence="9">LincolnNE</strain>
    </source>
</reference>
<dbReference type="PANTHER" id="PTHR22655">
    <property type="entry name" value="ATP-DEPENDENT RNA HELICASE TDRD12-RELATED"/>
    <property type="match status" value="1"/>
</dbReference>
<evidence type="ECO:0000259" key="8">
    <source>
        <dbReference type="Pfam" id="PF00567"/>
    </source>
</evidence>
<dbReference type="InterPro" id="IPR027417">
    <property type="entry name" value="P-loop_NTPase"/>
</dbReference>
<evidence type="ECO:0000256" key="7">
    <source>
        <dbReference type="ARBA" id="ARBA00047984"/>
    </source>
</evidence>
<protein>
    <recommendedName>
        <fullName evidence="1">RNA helicase</fullName>
        <ecNumber evidence="1">3.6.4.13</ecNumber>
    </recommendedName>
</protein>
<dbReference type="EMBL" id="GGYP01005652">
    <property type="protein sequence ID" value="MDE50423.1"/>
    <property type="molecule type" value="Transcribed_RNA"/>
</dbReference>
<gene>
    <name evidence="9" type="ORF">g.5984</name>
</gene>
<evidence type="ECO:0000256" key="1">
    <source>
        <dbReference type="ARBA" id="ARBA00012552"/>
    </source>
</evidence>
<dbReference type="GO" id="GO:0003724">
    <property type="term" value="F:RNA helicase activity"/>
    <property type="evidence" value="ECO:0007669"/>
    <property type="project" value="UniProtKB-EC"/>
</dbReference>
<evidence type="ECO:0000256" key="4">
    <source>
        <dbReference type="ARBA" id="ARBA00022801"/>
    </source>
</evidence>
<organism evidence="9">
    <name type="scientific">Aceria tosichella</name>
    <name type="common">wheat curl mite</name>
    <dbReference type="NCBI Taxonomy" id="561515"/>
    <lineage>
        <taxon>Eukaryota</taxon>
        <taxon>Metazoa</taxon>
        <taxon>Ecdysozoa</taxon>
        <taxon>Arthropoda</taxon>
        <taxon>Chelicerata</taxon>
        <taxon>Arachnida</taxon>
        <taxon>Acari</taxon>
        <taxon>Acariformes</taxon>
        <taxon>Trombidiformes</taxon>
        <taxon>Prostigmata</taxon>
        <taxon>Eupodina</taxon>
        <taxon>Eriophyoidea</taxon>
        <taxon>Eriophyidae</taxon>
        <taxon>Eriophyinae</taxon>
        <taxon>Aceriini</taxon>
        <taxon>Aceria</taxon>
    </lineage>
</organism>
<keyword evidence="5" id="KW-0347">Helicase</keyword>
<accession>A0A6G1SKI6</accession>
<dbReference type="AlphaFoldDB" id="A0A6G1SKI6"/>
<dbReference type="SUPFAM" id="SSF63748">
    <property type="entry name" value="Tudor/PWWP/MBT"/>
    <property type="match status" value="1"/>
</dbReference>
<name>A0A6G1SKI6_9ACAR</name>
<keyword evidence="6" id="KW-0067">ATP-binding</keyword>
<dbReference type="GO" id="GO:0042078">
    <property type="term" value="P:germ-line stem cell division"/>
    <property type="evidence" value="ECO:0007669"/>
    <property type="project" value="TreeGrafter"/>
</dbReference>